<name>R7QBR1_CHOCR</name>
<evidence type="ECO:0000313" key="2">
    <source>
        <dbReference type="Proteomes" id="UP000012073"/>
    </source>
</evidence>
<dbReference type="EMBL" id="HG001723">
    <property type="protein sequence ID" value="CDF35228.1"/>
    <property type="molecule type" value="Genomic_DNA"/>
</dbReference>
<keyword evidence="2" id="KW-1185">Reference proteome</keyword>
<protein>
    <submittedName>
        <fullName evidence="1">Uncharacterized protein</fullName>
    </submittedName>
</protein>
<sequence length="79" mass="8423">MALEACLDKHGVWCAKERNGTSSKCGYDSGMRELFVEQKLGVSGRQATNSQVASCGGIAQAARALEGNLRKKLAEGIKH</sequence>
<dbReference type="Gramene" id="CDF35228">
    <property type="protein sequence ID" value="CDF35228"/>
    <property type="gene ID" value="CHC_T00003817001"/>
</dbReference>
<dbReference type="GeneID" id="17322763"/>
<evidence type="ECO:0000313" key="1">
    <source>
        <dbReference type="EMBL" id="CDF35228.1"/>
    </source>
</evidence>
<gene>
    <name evidence="1" type="ORF">CHC_T00003817001</name>
</gene>
<accession>R7QBR1</accession>
<dbReference type="AlphaFoldDB" id="R7QBR1"/>
<reference evidence="2" key="1">
    <citation type="journal article" date="2013" name="Proc. Natl. Acad. Sci. U.S.A.">
        <title>Genome structure and metabolic features in the red seaweed Chondrus crispus shed light on evolution of the Archaeplastida.</title>
        <authorList>
            <person name="Collen J."/>
            <person name="Porcel B."/>
            <person name="Carre W."/>
            <person name="Ball S.G."/>
            <person name="Chaparro C."/>
            <person name="Tonon T."/>
            <person name="Barbeyron T."/>
            <person name="Michel G."/>
            <person name="Noel B."/>
            <person name="Valentin K."/>
            <person name="Elias M."/>
            <person name="Artiguenave F."/>
            <person name="Arun A."/>
            <person name="Aury J.M."/>
            <person name="Barbosa-Neto J.F."/>
            <person name="Bothwell J.H."/>
            <person name="Bouget F.Y."/>
            <person name="Brillet L."/>
            <person name="Cabello-Hurtado F."/>
            <person name="Capella-Gutierrez S."/>
            <person name="Charrier B."/>
            <person name="Cladiere L."/>
            <person name="Cock J.M."/>
            <person name="Coelho S.M."/>
            <person name="Colleoni C."/>
            <person name="Czjzek M."/>
            <person name="Da Silva C."/>
            <person name="Delage L."/>
            <person name="Denoeud F."/>
            <person name="Deschamps P."/>
            <person name="Dittami S.M."/>
            <person name="Gabaldon T."/>
            <person name="Gachon C.M."/>
            <person name="Groisillier A."/>
            <person name="Herve C."/>
            <person name="Jabbari K."/>
            <person name="Katinka M."/>
            <person name="Kloareg B."/>
            <person name="Kowalczyk N."/>
            <person name="Labadie K."/>
            <person name="Leblanc C."/>
            <person name="Lopez P.J."/>
            <person name="McLachlan D.H."/>
            <person name="Meslet-Cladiere L."/>
            <person name="Moustafa A."/>
            <person name="Nehr Z."/>
            <person name="Nyvall Collen P."/>
            <person name="Panaud O."/>
            <person name="Partensky F."/>
            <person name="Poulain J."/>
            <person name="Rensing S.A."/>
            <person name="Rousvoal S."/>
            <person name="Samson G."/>
            <person name="Symeonidi A."/>
            <person name="Weissenbach J."/>
            <person name="Zambounis A."/>
            <person name="Wincker P."/>
            <person name="Boyen C."/>
        </authorList>
    </citation>
    <scope>NUCLEOTIDE SEQUENCE [LARGE SCALE GENOMIC DNA]</scope>
    <source>
        <strain evidence="2">cv. Stackhouse</strain>
    </source>
</reference>
<dbReference type="Proteomes" id="UP000012073">
    <property type="component" value="Unassembled WGS sequence"/>
</dbReference>
<organism evidence="1 2">
    <name type="scientific">Chondrus crispus</name>
    <name type="common">Carrageen Irish moss</name>
    <name type="synonym">Polymorpha crispa</name>
    <dbReference type="NCBI Taxonomy" id="2769"/>
    <lineage>
        <taxon>Eukaryota</taxon>
        <taxon>Rhodophyta</taxon>
        <taxon>Florideophyceae</taxon>
        <taxon>Rhodymeniophycidae</taxon>
        <taxon>Gigartinales</taxon>
        <taxon>Gigartinaceae</taxon>
        <taxon>Chondrus</taxon>
    </lineage>
</organism>
<dbReference type="RefSeq" id="XP_005715047.1">
    <property type="nucleotide sequence ID" value="XM_005714990.1"/>
</dbReference>
<proteinExistence type="predicted"/>
<dbReference type="KEGG" id="ccp:CHC_T00003817001"/>